<comment type="caution">
    <text evidence="7">The sequence shown here is derived from an EMBL/GenBank/DDBJ whole genome shotgun (WGS) entry which is preliminary data.</text>
</comment>
<evidence type="ECO:0000256" key="1">
    <source>
        <dbReference type="ARBA" id="ARBA00007920"/>
    </source>
</evidence>
<dbReference type="InterPro" id="IPR056884">
    <property type="entry name" value="NPHP3-like_N"/>
</dbReference>
<feature type="repeat" description="WD" evidence="4">
    <location>
        <begin position="1076"/>
        <end position="1117"/>
    </location>
</feature>
<dbReference type="SMART" id="SM00320">
    <property type="entry name" value="WD40"/>
    <property type="match status" value="6"/>
</dbReference>
<evidence type="ECO:0000256" key="2">
    <source>
        <dbReference type="ARBA" id="ARBA00022574"/>
    </source>
</evidence>
<dbReference type="STRING" id="1109443.G4TT43"/>
<dbReference type="InterPro" id="IPR020472">
    <property type="entry name" value="WD40_PAC1"/>
</dbReference>
<dbReference type="Gene3D" id="3.40.50.300">
    <property type="entry name" value="P-loop containing nucleotide triphosphate hydrolases"/>
    <property type="match status" value="1"/>
</dbReference>
<name>G4TT43_SERID</name>
<dbReference type="InterPro" id="IPR019775">
    <property type="entry name" value="WD40_repeat_CS"/>
</dbReference>
<evidence type="ECO:0000313" key="7">
    <source>
        <dbReference type="EMBL" id="CCA74484.1"/>
    </source>
</evidence>
<gene>
    <name evidence="7" type="ORF">PIIN_08437</name>
</gene>
<dbReference type="InterPro" id="IPR011047">
    <property type="entry name" value="Quinoprotein_ADH-like_sf"/>
</dbReference>
<organism evidence="7 8">
    <name type="scientific">Serendipita indica (strain DSM 11827)</name>
    <name type="common">Root endophyte fungus</name>
    <name type="synonym">Piriformospora indica</name>
    <dbReference type="NCBI Taxonomy" id="1109443"/>
    <lineage>
        <taxon>Eukaryota</taxon>
        <taxon>Fungi</taxon>
        <taxon>Dikarya</taxon>
        <taxon>Basidiomycota</taxon>
        <taxon>Agaricomycotina</taxon>
        <taxon>Agaricomycetes</taxon>
        <taxon>Sebacinales</taxon>
        <taxon>Serendipitaceae</taxon>
        <taxon>Serendipita</taxon>
    </lineage>
</organism>
<dbReference type="Pfam" id="PF24883">
    <property type="entry name" value="NPHP3_N"/>
    <property type="match status" value="1"/>
</dbReference>
<evidence type="ECO:0000256" key="3">
    <source>
        <dbReference type="ARBA" id="ARBA00022737"/>
    </source>
</evidence>
<dbReference type="InParanoid" id="G4TT43"/>
<dbReference type="PROSITE" id="PS50082">
    <property type="entry name" value="WD_REPEATS_2"/>
    <property type="match status" value="6"/>
</dbReference>
<dbReference type="AlphaFoldDB" id="G4TT43"/>
<dbReference type="OrthoDB" id="538223at2759"/>
<reference evidence="7 8" key="1">
    <citation type="journal article" date="2011" name="PLoS Pathog.">
        <title>Endophytic Life Strategies Decoded by Genome and Transcriptome Analyses of the Mutualistic Root Symbiont Piriformospora indica.</title>
        <authorList>
            <person name="Zuccaro A."/>
            <person name="Lahrmann U."/>
            <person name="Guldener U."/>
            <person name="Langen G."/>
            <person name="Pfiffi S."/>
            <person name="Biedenkopf D."/>
            <person name="Wong P."/>
            <person name="Samans B."/>
            <person name="Grimm C."/>
            <person name="Basiewicz M."/>
            <person name="Murat C."/>
            <person name="Martin F."/>
            <person name="Kogel K.H."/>
        </authorList>
    </citation>
    <scope>NUCLEOTIDE SEQUENCE [LARGE SCALE GENOMIC DNA]</scope>
    <source>
        <strain evidence="7 8">DSM 11827</strain>
    </source>
</reference>
<evidence type="ECO:0000259" key="6">
    <source>
        <dbReference type="Pfam" id="PF24883"/>
    </source>
</evidence>
<dbReference type="CDD" id="cd00200">
    <property type="entry name" value="WD40"/>
    <property type="match status" value="1"/>
</dbReference>
<dbReference type="Proteomes" id="UP000007148">
    <property type="component" value="Unassembled WGS sequence"/>
</dbReference>
<dbReference type="SUPFAM" id="SSF53474">
    <property type="entry name" value="alpha/beta-Hydrolases"/>
    <property type="match status" value="1"/>
</dbReference>
<feature type="repeat" description="WD" evidence="4">
    <location>
        <begin position="990"/>
        <end position="1031"/>
    </location>
</feature>
<feature type="repeat" description="WD" evidence="4">
    <location>
        <begin position="874"/>
        <end position="915"/>
    </location>
</feature>
<dbReference type="InterPro" id="IPR007751">
    <property type="entry name" value="DUF676_lipase-like"/>
</dbReference>
<protein>
    <submittedName>
        <fullName evidence="7">Uncharacterized protein</fullName>
    </submittedName>
</protein>
<comment type="similarity">
    <text evidence="1">Belongs to the putative lipase ROG1 family.</text>
</comment>
<dbReference type="PRINTS" id="PR00320">
    <property type="entry name" value="GPROTEINBRPT"/>
</dbReference>
<dbReference type="GO" id="GO:1990234">
    <property type="term" value="C:transferase complex"/>
    <property type="evidence" value="ECO:0007669"/>
    <property type="project" value="UniProtKB-ARBA"/>
</dbReference>
<dbReference type="InterPro" id="IPR029058">
    <property type="entry name" value="AB_hydrolase_fold"/>
</dbReference>
<dbReference type="EMBL" id="CAFZ01000318">
    <property type="protein sequence ID" value="CCA74484.1"/>
    <property type="molecule type" value="Genomic_DNA"/>
</dbReference>
<feature type="repeat" description="WD" evidence="4">
    <location>
        <begin position="1119"/>
        <end position="1160"/>
    </location>
</feature>
<keyword evidence="8" id="KW-1185">Reference proteome</keyword>
<evidence type="ECO:0000256" key="4">
    <source>
        <dbReference type="PROSITE-ProRule" id="PRU00221"/>
    </source>
</evidence>
<dbReference type="SUPFAM" id="SSF50998">
    <property type="entry name" value="Quinoprotein alcohol dehydrogenase-like"/>
    <property type="match status" value="1"/>
</dbReference>
<dbReference type="HOGENOM" id="CLU_000288_6_5_1"/>
<proteinExistence type="inferred from homology"/>
<dbReference type="Pfam" id="PF00400">
    <property type="entry name" value="WD40"/>
    <property type="match status" value="6"/>
</dbReference>
<keyword evidence="2 4" id="KW-0853">WD repeat</keyword>
<dbReference type="Gene3D" id="2.130.10.10">
    <property type="entry name" value="YVTN repeat-like/Quinoprotein amine dehydrogenase"/>
    <property type="match status" value="3"/>
</dbReference>
<dbReference type="Pfam" id="PF05057">
    <property type="entry name" value="DUF676"/>
    <property type="match status" value="1"/>
</dbReference>
<feature type="repeat" description="WD" evidence="4">
    <location>
        <begin position="946"/>
        <end position="988"/>
    </location>
</feature>
<feature type="repeat" description="WD" evidence="4">
    <location>
        <begin position="1033"/>
        <end position="1074"/>
    </location>
</feature>
<feature type="domain" description="DUF676" evidence="5">
    <location>
        <begin position="24"/>
        <end position="170"/>
    </location>
</feature>
<evidence type="ECO:0000259" key="5">
    <source>
        <dbReference type="Pfam" id="PF05057"/>
    </source>
</evidence>
<dbReference type="InterPro" id="IPR027417">
    <property type="entry name" value="P-loop_NTPase"/>
</dbReference>
<evidence type="ECO:0000313" key="8">
    <source>
        <dbReference type="Proteomes" id="UP000007148"/>
    </source>
</evidence>
<dbReference type="eggNOG" id="KOG0266">
    <property type="taxonomic scope" value="Eukaryota"/>
</dbReference>
<dbReference type="PANTHER" id="PTHR22847:SF637">
    <property type="entry name" value="WD REPEAT DOMAIN 5B"/>
    <property type="match status" value="1"/>
</dbReference>
<dbReference type="SUPFAM" id="SSF52540">
    <property type="entry name" value="P-loop containing nucleoside triphosphate hydrolases"/>
    <property type="match status" value="1"/>
</dbReference>
<accession>G4TT43</accession>
<dbReference type="PROSITE" id="PS50294">
    <property type="entry name" value="WD_REPEATS_REGION"/>
    <property type="match status" value="6"/>
</dbReference>
<dbReference type="Gene3D" id="3.40.50.1820">
    <property type="entry name" value="alpha/beta hydrolase"/>
    <property type="match status" value="1"/>
</dbReference>
<sequence length="1200" mass="134938">MDESNTIDHGFGELFSGKDPTVDIIAIHGLNGHREKTWTAYNDILWLRDLLPSALPQARVLTYGYDANTHSQERVSTLTMRQHAEGLAHDITRIRKQDNRRPIIFVAYDLGGIILKAMLGMCHIESLRSDKQIRDILVSTHAVLFFGTPHSGVESNIIESINSLQSLYKKRTDVILKYLQANSSELQDVQRLYLHASENIKTIFFYEEYTSTSDGKKITLEVPYHAAMLAGDREAIVIPLHSDHQDLVRFSGRSSDNYKTVLHYLQVYLDHAPSIVCGKWVKEDNIRRIENGEYIPDKADMSFIHQLPTVGFVPSSIHDECLQGTRQVVLETIWKWASDPESDKPIFWLCDIAGSGKSTVAMSVVKRLKKEKIFGGQFFFSMSTSETSMTGKLCTTIARELAQRIPELAPRISEAVTRNPDIPTSPFDEQFRTLIIGPLQHQRKHVIIVIDAVDECKSEREKKQLLKTLTETVKESTYLRVFITSRPDRVIEKALEALSVKDQLMDLTDRFHSSQYRYNTSDIATYVHHELDEVLPDKNNRHKLIERANGLFIWAKTVCQMLQRSIDPEGTYNDLISIDKPGVIDNVYDLIFKRIDQTSIDVIHQMLAILLRVFEPLTIIDLDDLLKHAKVRGSAKKLVEILGSTLKKDPTTNLIQFRHPTFIEYLGRRLVTLSLGSPKELNVDVANVHGQVASWCLKCLLLPRDGLRFNICQLESSFYRNRELPDIEARISRFISSSLRYSSVHWLFHMAQTDCSWRHQLRNKLQEIIRIPHVLYWMEILSLVGGVARAISGLRAVIQNTGVDESRYRISEIRRFMMTFSVPIQDSVPHIYISALPFMPTKSYMSIEGLNMYANTLKVTQGLEETYHGLRDTLRGHTDDIQAFAVSLDGSWIASGSKDGTVRLWDAETGQLLGEATSRTHRRRVRTVAFSPNGSRITGQSLGDPLRGHTSYINDYPPSHSDGLQIVSGSHDTTVRLWDVTTGHPLGRPFQGHTRRVWVVALSPDGSRIASGSRDETIRLWNPETGQSLGKPLWGHKGSIVAITFSPDGSRIASGGNDETIRLWDVDTGQLLGKPFQGHTDSVTAVAFSPDGSRIVSGSHDDTIRLWDVETGQAQGEPLRGHTASVQTVIFSPDGSRIVSGSADNKILLWNAEATQFLAEPLQEQDNLDLVNPTASVPDALRLSCGTMNCAIGMETATLG</sequence>
<feature type="domain" description="Nephrocystin 3-like N-terminal" evidence="6">
    <location>
        <begin position="325"/>
        <end position="486"/>
    </location>
</feature>
<dbReference type="InterPro" id="IPR015943">
    <property type="entry name" value="WD40/YVTN_repeat-like_dom_sf"/>
</dbReference>
<dbReference type="InterPro" id="IPR001680">
    <property type="entry name" value="WD40_rpt"/>
</dbReference>
<keyword evidence="3" id="KW-0677">Repeat</keyword>
<dbReference type="PROSITE" id="PS00678">
    <property type="entry name" value="WD_REPEATS_1"/>
    <property type="match status" value="4"/>
</dbReference>
<dbReference type="PANTHER" id="PTHR22847">
    <property type="entry name" value="WD40 REPEAT PROTEIN"/>
    <property type="match status" value="1"/>
</dbReference>